<reference evidence="11 12" key="1">
    <citation type="submission" date="2015-07" db="EMBL/GenBank/DDBJ databases">
        <title>Comparative genomics of the Sigatoka disease complex on banana suggests a link between parallel evolutionary changes in Pseudocercospora fijiensis and Pseudocercospora eumusae and increased virulence on the banana host.</title>
        <authorList>
            <person name="Chang T.-C."/>
            <person name="Salvucci A."/>
            <person name="Crous P.W."/>
            <person name="Stergiopoulos I."/>
        </authorList>
    </citation>
    <scope>NUCLEOTIDE SEQUENCE [LARGE SCALE GENOMIC DNA]</scope>
    <source>
        <strain evidence="11 12">CBS 116634</strain>
    </source>
</reference>
<keyword evidence="7 9" id="KW-0472">Membrane</keyword>
<evidence type="ECO:0000313" key="12">
    <source>
        <dbReference type="Proteomes" id="UP000073492"/>
    </source>
</evidence>
<evidence type="ECO:0000256" key="3">
    <source>
        <dbReference type="ARBA" id="ARBA00010425"/>
    </source>
</evidence>
<accession>A0A139IJS7</accession>
<feature type="transmembrane region" description="Helical" evidence="9">
    <location>
        <begin position="42"/>
        <end position="60"/>
    </location>
</feature>
<evidence type="ECO:0000256" key="2">
    <source>
        <dbReference type="ARBA" id="ARBA00004477"/>
    </source>
</evidence>
<name>A0A139IJS7_9PEZI</name>
<dbReference type="GO" id="GO:0005789">
    <property type="term" value="C:endoplasmic reticulum membrane"/>
    <property type="evidence" value="ECO:0007669"/>
    <property type="project" value="UniProtKB-SubCell"/>
</dbReference>
<evidence type="ECO:0000256" key="6">
    <source>
        <dbReference type="ARBA" id="ARBA00022989"/>
    </source>
</evidence>
<feature type="transmembrane region" description="Helical" evidence="9">
    <location>
        <begin position="161"/>
        <end position="179"/>
    </location>
</feature>
<feature type="transmembrane region" description="Helical" evidence="9">
    <location>
        <begin position="260"/>
        <end position="277"/>
    </location>
</feature>
<dbReference type="InterPro" id="IPR050186">
    <property type="entry name" value="TPT_transporter"/>
</dbReference>
<comment type="subunit">
    <text evidence="4">Homooligomer.</text>
</comment>
<evidence type="ECO:0000259" key="10">
    <source>
        <dbReference type="Pfam" id="PF03151"/>
    </source>
</evidence>
<feature type="transmembrane region" description="Helical" evidence="9">
    <location>
        <begin position="72"/>
        <end position="92"/>
    </location>
</feature>
<evidence type="ECO:0000256" key="9">
    <source>
        <dbReference type="SAM" id="Phobius"/>
    </source>
</evidence>
<evidence type="ECO:0000256" key="5">
    <source>
        <dbReference type="ARBA" id="ARBA00022692"/>
    </source>
</evidence>
<dbReference type="AlphaFoldDB" id="A0A139IJS7"/>
<feature type="transmembrane region" description="Helical" evidence="9">
    <location>
        <begin position="195"/>
        <end position="217"/>
    </location>
</feature>
<sequence length="342" mass="37645">MDEKARDSNDNYEEAQAFLKPDEQDNFPPPPVLVPKGLSRRFWISAAVNTTGTAAIVFVNKRIFSDASLKHAQVTFAAFHFAVTFSLLYALSRTSIPMFQAKRIDSYPVVPLALAMIFNVVLPNASLANSSIQFYQVARVLLTPCVATLNYVLYKAKIPKYAALMLIPVCVGVAVVSYFDTQPPTGKAQVKGTNVWGVTFAFTGVFASSIYTVWIAKYHKTLECTSVQLLMNQAPMSVLILLYVIPFSDDVTVWRRTEAHSWYLIMLSGLLACLINLSQFVIINEAGPVSSTVVGHFKTCAIVAMGWIMSRKPLKDGSLVGVVLAVGGIIAYSVVMQRQARR</sequence>
<feature type="transmembrane region" description="Helical" evidence="9">
    <location>
        <begin position="289"/>
        <end position="310"/>
    </location>
</feature>
<evidence type="ECO:0000256" key="7">
    <source>
        <dbReference type="ARBA" id="ARBA00023136"/>
    </source>
</evidence>
<feature type="transmembrane region" description="Helical" evidence="9">
    <location>
        <begin position="104"/>
        <end position="122"/>
    </location>
</feature>
<dbReference type="Pfam" id="PF03151">
    <property type="entry name" value="TPT"/>
    <property type="match status" value="1"/>
</dbReference>
<organism evidence="11 12">
    <name type="scientific">Pseudocercospora musae</name>
    <dbReference type="NCBI Taxonomy" id="113226"/>
    <lineage>
        <taxon>Eukaryota</taxon>
        <taxon>Fungi</taxon>
        <taxon>Dikarya</taxon>
        <taxon>Ascomycota</taxon>
        <taxon>Pezizomycotina</taxon>
        <taxon>Dothideomycetes</taxon>
        <taxon>Dothideomycetidae</taxon>
        <taxon>Mycosphaerellales</taxon>
        <taxon>Mycosphaerellaceae</taxon>
        <taxon>Pseudocercospora</taxon>
    </lineage>
</organism>
<dbReference type="EMBL" id="LFZO01000069">
    <property type="protein sequence ID" value="KXT14991.1"/>
    <property type="molecule type" value="Genomic_DNA"/>
</dbReference>
<proteinExistence type="inferred from homology"/>
<feature type="transmembrane region" description="Helical" evidence="9">
    <location>
        <begin position="316"/>
        <end position="335"/>
    </location>
</feature>
<feature type="transmembrane region" description="Helical" evidence="9">
    <location>
        <begin position="134"/>
        <end position="154"/>
    </location>
</feature>
<keyword evidence="12" id="KW-1185">Reference proteome</keyword>
<comment type="function">
    <text evidence="1">Involved in the import of GDP-mannose from the cytoplasm into the Golgi lumen.</text>
</comment>
<evidence type="ECO:0000256" key="1">
    <source>
        <dbReference type="ARBA" id="ARBA00003420"/>
    </source>
</evidence>
<dbReference type="Proteomes" id="UP000073492">
    <property type="component" value="Unassembled WGS sequence"/>
</dbReference>
<keyword evidence="6 9" id="KW-1133">Transmembrane helix</keyword>
<protein>
    <recommendedName>
        <fullName evidence="10">Sugar phosphate transporter domain-containing protein</fullName>
    </recommendedName>
</protein>
<feature type="region of interest" description="Disordered" evidence="8">
    <location>
        <begin position="1"/>
        <end position="28"/>
    </location>
</feature>
<evidence type="ECO:0000256" key="4">
    <source>
        <dbReference type="ARBA" id="ARBA00011182"/>
    </source>
</evidence>
<keyword evidence="5 9" id="KW-0812">Transmembrane</keyword>
<evidence type="ECO:0000313" key="11">
    <source>
        <dbReference type="EMBL" id="KXT14991.1"/>
    </source>
</evidence>
<feature type="domain" description="Sugar phosphate transporter" evidence="10">
    <location>
        <begin position="57"/>
        <end position="333"/>
    </location>
</feature>
<evidence type="ECO:0000256" key="8">
    <source>
        <dbReference type="SAM" id="MobiDB-lite"/>
    </source>
</evidence>
<comment type="similarity">
    <text evidence="3">Belongs to the TPT transporter family. SLC35D subfamily.</text>
</comment>
<dbReference type="PANTHER" id="PTHR11132">
    <property type="entry name" value="SOLUTE CARRIER FAMILY 35"/>
    <property type="match status" value="1"/>
</dbReference>
<feature type="transmembrane region" description="Helical" evidence="9">
    <location>
        <begin position="229"/>
        <end position="248"/>
    </location>
</feature>
<comment type="caution">
    <text evidence="11">The sequence shown here is derived from an EMBL/GenBank/DDBJ whole genome shotgun (WGS) entry which is preliminary data.</text>
</comment>
<comment type="subcellular location">
    <subcellularLocation>
        <location evidence="2">Endoplasmic reticulum membrane</location>
        <topology evidence="2">Multi-pass membrane protein</topology>
    </subcellularLocation>
</comment>
<gene>
    <name evidence="11" type="ORF">AC579_7743</name>
</gene>
<dbReference type="InterPro" id="IPR004853">
    <property type="entry name" value="Sugar_P_trans_dom"/>
</dbReference>